<dbReference type="PANTHER" id="PTHR24221">
    <property type="entry name" value="ATP-BINDING CASSETTE SUB-FAMILY B"/>
    <property type="match status" value="1"/>
</dbReference>
<dbReference type="Pfam" id="PF00664">
    <property type="entry name" value="ABC_membrane"/>
    <property type="match status" value="1"/>
</dbReference>
<feature type="transmembrane region" description="Helical" evidence="7">
    <location>
        <begin position="37"/>
        <end position="58"/>
    </location>
</feature>
<keyword evidence="2 7" id="KW-0812">Transmembrane</keyword>
<evidence type="ECO:0000256" key="2">
    <source>
        <dbReference type="ARBA" id="ARBA00022692"/>
    </source>
</evidence>
<dbReference type="InterPro" id="IPR003439">
    <property type="entry name" value="ABC_transporter-like_ATP-bd"/>
</dbReference>
<dbReference type="RefSeq" id="WP_192624277.1">
    <property type="nucleotide sequence ID" value="NZ_JADBGG010000023.1"/>
</dbReference>
<keyword evidence="4 10" id="KW-0067">ATP-binding</keyword>
<dbReference type="InterPro" id="IPR017871">
    <property type="entry name" value="ABC_transporter-like_CS"/>
</dbReference>
<dbReference type="InterPro" id="IPR027417">
    <property type="entry name" value="P-loop_NTPase"/>
</dbReference>
<keyword evidence="5 7" id="KW-1133">Transmembrane helix</keyword>
<dbReference type="PANTHER" id="PTHR24221:SF397">
    <property type="entry name" value="ABC TRANSPORTER, ATP-BINDING TRANSMEMBRANE PROTEIN"/>
    <property type="match status" value="1"/>
</dbReference>
<dbReference type="EMBL" id="JADBGG010000023">
    <property type="protein sequence ID" value="MBE1426252.1"/>
    <property type="molecule type" value="Genomic_DNA"/>
</dbReference>
<evidence type="ECO:0000259" key="9">
    <source>
        <dbReference type="PROSITE" id="PS50929"/>
    </source>
</evidence>
<gene>
    <name evidence="10" type="ORF">H4684_002916</name>
</gene>
<dbReference type="Pfam" id="PF00005">
    <property type="entry name" value="ABC_tran"/>
    <property type="match status" value="1"/>
</dbReference>
<dbReference type="InterPro" id="IPR003593">
    <property type="entry name" value="AAA+_ATPase"/>
</dbReference>
<dbReference type="SUPFAM" id="SSF52540">
    <property type="entry name" value="P-loop containing nucleoside triphosphate hydrolases"/>
    <property type="match status" value="1"/>
</dbReference>
<feature type="transmembrane region" description="Helical" evidence="7">
    <location>
        <begin position="260"/>
        <end position="282"/>
    </location>
</feature>
<evidence type="ECO:0000256" key="1">
    <source>
        <dbReference type="ARBA" id="ARBA00004651"/>
    </source>
</evidence>
<dbReference type="InterPro" id="IPR011527">
    <property type="entry name" value="ABC1_TM_dom"/>
</dbReference>
<feature type="domain" description="ABC transmembrane type-1" evidence="9">
    <location>
        <begin position="35"/>
        <end position="315"/>
    </location>
</feature>
<evidence type="ECO:0000256" key="7">
    <source>
        <dbReference type="SAM" id="Phobius"/>
    </source>
</evidence>
<keyword evidence="3" id="KW-0547">Nucleotide-binding</keyword>
<comment type="caution">
    <text evidence="10">The sequence shown here is derived from an EMBL/GenBank/DDBJ whole genome shotgun (WGS) entry which is preliminary data.</text>
</comment>
<keyword evidence="11" id="KW-1185">Reference proteome</keyword>
<dbReference type="SMART" id="SM00382">
    <property type="entry name" value="AAA"/>
    <property type="match status" value="1"/>
</dbReference>
<feature type="transmembrane region" description="Helical" evidence="7">
    <location>
        <begin position="70"/>
        <end position="87"/>
    </location>
</feature>
<dbReference type="InterPro" id="IPR039421">
    <property type="entry name" value="Type_1_exporter"/>
</dbReference>
<keyword evidence="6 7" id="KW-0472">Membrane</keyword>
<protein>
    <submittedName>
        <fullName evidence="10">ATP-binding cassette subfamily B protein</fullName>
    </submittedName>
</protein>
<name>A0ABR9H6B6_9BACT</name>
<evidence type="ECO:0000256" key="3">
    <source>
        <dbReference type="ARBA" id="ARBA00022741"/>
    </source>
</evidence>
<evidence type="ECO:0000259" key="8">
    <source>
        <dbReference type="PROSITE" id="PS50893"/>
    </source>
</evidence>
<evidence type="ECO:0000313" key="10">
    <source>
        <dbReference type="EMBL" id="MBE1426252.1"/>
    </source>
</evidence>
<dbReference type="Gene3D" id="3.40.50.300">
    <property type="entry name" value="P-loop containing nucleotide triphosphate hydrolases"/>
    <property type="match status" value="1"/>
</dbReference>
<feature type="domain" description="ABC transporter" evidence="8">
    <location>
        <begin position="348"/>
        <end position="583"/>
    </location>
</feature>
<dbReference type="Gene3D" id="1.20.1560.10">
    <property type="entry name" value="ABC transporter type 1, transmembrane domain"/>
    <property type="match status" value="1"/>
</dbReference>
<dbReference type="CDD" id="cd07346">
    <property type="entry name" value="ABC_6TM_exporters"/>
    <property type="match status" value="1"/>
</dbReference>
<dbReference type="Proteomes" id="UP000639010">
    <property type="component" value="Unassembled WGS sequence"/>
</dbReference>
<feature type="transmembrane region" description="Helical" evidence="7">
    <location>
        <begin position="148"/>
        <end position="166"/>
    </location>
</feature>
<evidence type="ECO:0000313" key="11">
    <source>
        <dbReference type="Proteomes" id="UP000639010"/>
    </source>
</evidence>
<dbReference type="PROSITE" id="PS00211">
    <property type="entry name" value="ABC_TRANSPORTER_1"/>
    <property type="match status" value="1"/>
</dbReference>
<evidence type="ECO:0000256" key="4">
    <source>
        <dbReference type="ARBA" id="ARBA00022840"/>
    </source>
</evidence>
<proteinExistence type="predicted"/>
<dbReference type="SUPFAM" id="SSF90123">
    <property type="entry name" value="ABC transporter transmembrane region"/>
    <property type="match status" value="1"/>
</dbReference>
<sequence>MNTTTDTLRPVPSLAETWRRMQLAAGKQAPCLRRSMLFSVLSAVVQGLAFAAFYPLLAAMLATPANLSQAAWWLAFLSLCTAADGVLRWKAREFDYSSALADVTHDLRVSLGKQLRRMPLEELYRKRTGELSAVLAGNVDEVITPMGMISSTFITSIITPAVALIATAFVDWRMALAMLVLVPLATPVYRRRRGNAGQKMRILAEAHARTSAELIEYAQGLPVLRATGQTGARSTRLRESLEHLRSVQEKAQLRDVKSSLLASSVVQIGLILAMILGVWFILTGSLDVAALTALLVVVARFAEPLAITFNLADAFDYMEAGFEQVEQLLAVPPLPVPTPARTPETFDIHFENVRFCYADTCHPVLDDISFTLPQRSLTALVGPSGSGKTTITRLIMRYADPQNGTVRIGGTDLRDMEPETIMRHVSVVFQDVYLFDDTILNNIRMGRADATDAEVEDAARAAHCHEFISRLPEGYETRVGDIGGCLSGGERQRISIARAILKNAPIVILDEPTAALDTESEVAVQRAIDVLVQDRTVIVIAHRLSTIVGADTILVLDAGSVVEQGKHRELLKADGRYRAMWNAQGLAKDWHLHSALPQTINREETACPQPTA</sequence>
<dbReference type="PROSITE" id="PS50929">
    <property type="entry name" value="ABC_TM1F"/>
    <property type="match status" value="1"/>
</dbReference>
<organism evidence="10 11">
    <name type="scientific">Desulfomicrobium macestii</name>
    <dbReference type="NCBI Taxonomy" id="90731"/>
    <lineage>
        <taxon>Bacteria</taxon>
        <taxon>Pseudomonadati</taxon>
        <taxon>Thermodesulfobacteriota</taxon>
        <taxon>Desulfovibrionia</taxon>
        <taxon>Desulfovibrionales</taxon>
        <taxon>Desulfomicrobiaceae</taxon>
        <taxon>Desulfomicrobium</taxon>
    </lineage>
</organism>
<comment type="subcellular location">
    <subcellularLocation>
        <location evidence="1">Cell membrane</location>
        <topology evidence="1">Multi-pass membrane protein</topology>
    </subcellularLocation>
</comment>
<evidence type="ECO:0000256" key="5">
    <source>
        <dbReference type="ARBA" id="ARBA00022989"/>
    </source>
</evidence>
<reference evidence="10 11" key="1">
    <citation type="submission" date="2020-10" db="EMBL/GenBank/DDBJ databases">
        <title>Genomic Encyclopedia of Type Strains, Phase IV (KMG-IV): sequencing the most valuable type-strain genomes for metagenomic binning, comparative biology and taxonomic classification.</title>
        <authorList>
            <person name="Goeker M."/>
        </authorList>
    </citation>
    <scope>NUCLEOTIDE SEQUENCE [LARGE SCALE GENOMIC DNA]</scope>
    <source>
        <strain evidence="10 11">DSM 4194</strain>
    </source>
</reference>
<dbReference type="PROSITE" id="PS50893">
    <property type="entry name" value="ABC_TRANSPORTER_2"/>
    <property type="match status" value="1"/>
</dbReference>
<dbReference type="GO" id="GO:0005524">
    <property type="term" value="F:ATP binding"/>
    <property type="evidence" value="ECO:0007669"/>
    <property type="project" value="UniProtKB-KW"/>
</dbReference>
<feature type="transmembrane region" description="Helical" evidence="7">
    <location>
        <begin position="172"/>
        <end position="189"/>
    </location>
</feature>
<dbReference type="InterPro" id="IPR036640">
    <property type="entry name" value="ABC1_TM_sf"/>
</dbReference>
<accession>A0ABR9H6B6</accession>
<evidence type="ECO:0000256" key="6">
    <source>
        <dbReference type="ARBA" id="ARBA00023136"/>
    </source>
</evidence>